<sequence length="35" mass="4405">MFFYRTCRRAKHLCINKKKGNNPYNTHQHIQERRD</sequence>
<protein>
    <submittedName>
        <fullName evidence="1">Uncharacterized protein</fullName>
    </submittedName>
</protein>
<reference evidence="1" key="1">
    <citation type="journal article" date="2018" name="Nat. Genet.">
        <title>Extensive intraspecific gene order and gene structural variations between Mo17 and other maize genomes.</title>
        <authorList>
            <person name="Sun S."/>
            <person name="Zhou Y."/>
            <person name="Chen J."/>
            <person name="Shi J."/>
            <person name="Zhao H."/>
            <person name="Zhao H."/>
            <person name="Song W."/>
            <person name="Zhang M."/>
            <person name="Cui Y."/>
            <person name="Dong X."/>
            <person name="Liu H."/>
            <person name="Ma X."/>
            <person name="Jiao Y."/>
            <person name="Wang B."/>
            <person name="Wei X."/>
            <person name="Stein J.C."/>
            <person name="Glaubitz J.C."/>
            <person name="Lu F."/>
            <person name="Yu G."/>
            <person name="Liang C."/>
            <person name="Fengler K."/>
            <person name="Li B."/>
            <person name="Rafalski A."/>
            <person name="Schnable P.S."/>
            <person name="Ware D.H."/>
            <person name="Buckler E.S."/>
            <person name="Lai J."/>
        </authorList>
    </citation>
    <scope>NUCLEOTIDE SEQUENCE [LARGE SCALE GENOMIC DNA]</scope>
    <source>
        <tissue evidence="1">Seedling</tissue>
    </source>
</reference>
<dbReference type="AlphaFoldDB" id="A0A3L6E8C0"/>
<dbReference type="EMBL" id="NCVQ01000007">
    <property type="protein sequence ID" value="PWZ16623.1"/>
    <property type="molecule type" value="Genomic_DNA"/>
</dbReference>
<comment type="caution">
    <text evidence="1">The sequence shown here is derived from an EMBL/GenBank/DDBJ whole genome shotgun (WGS) entry which is preliminary data.</text>
</comment>
<name>A0A3L6E8C0_MAIZE</name>
<dbReference type="Proteomes" id="UP000251960">
    <property type="component" value="Chromosome 6"/>
</dbReference>
<accession>A0A3L6E8C0</accession>
<evidence type="ECO:0000313" key="1">
    <source>
        <dbReference type="EMBL" id="PWZ16623.1"/>
    </source>
</evidence>
<proteinExistence type="predicted"/>
<gene>
    <name evidence="1" type="ORF">Zm00014a_026245</name>
</gene>
<organism evidence="1">
    <name type="scientific">Zea mays</name>
    <name type="common">Maize</name>
    <dbReference type="NCBI Taxonomy" id="4577"/>
    <lineage>
        <taxon>Eukaryota</taxon>
        <taxon>Viridiplantae</taxon>
        <taxon>Streptophyta</taxon>
        <taxon>Embryophyta</taxon>
        <taxon>Tracheophyta</taxon>
        <taxon>Spermatophyta</taxon>
        <taxon>Magnoliopsida</taxon>
        <taxon>Liliopsida</taxon>
        <taxon>Poales</taxon>
        <taxon>Poaceae</taxon>
        <taxon>PACMAD clade</taxon>
        <taxon>Panicoideae</taxon>
        <taxon>Andropogonodae</taxon>
        <taxon>Andropogoneae</taxon>
        <taxon>Tripsacinae</taxon>
        <taxon>Zea</taxon>
    </lineage>
</organism>